<dbReference type="STRING" id="90262.A0A1X2IPY0"/>
<dbReference type="OrthoDB" id="1915375at2759"/>
<dbReference type="InterPro" id="IPR036265">
    <property type="entry name" value="HIT-like_sf"/>
</dbReference>
<dbReference type="PANTHER" id="PTHR12486:SF5">
    <property type="entry name" value="ADENOSINE 5'-MONOPHOSPHORAMIDASE HINT3"/>
    <property type="match status" value="1"/>
</dbReference>
<reference evidence="7 8" key="1">
    <citation type="submission" date="2016-07" db="EMBL/GenBank/DDBJ databases">
        <title>Pervasive Adenine N6-methylation of Active Genes in Fungi.</title>
        <authorList>
            <consortium name="DOE Joint Genome Institute"/>
            <person name="Mondo S.J."/>
            <person name="Dannebaum R.O."/>
            <person name="Kuo R.C."/>
            <person name="Labutti K."/>
            <person name="Haridas S."/>
            <person name="Kuo A."/>
            <person name="Salamov A."/>
            <person name="Ahrendt S.R."/>
            <person name="Lipzen A."/>
            <person name="Sullivan W."/>
            <person name="Andreopoulos W.B."/>
            <person name="Clum A."/>
            <person name="Lindquist E."/>
            <person name="Daum C."/>
            <person name="Ramamoorthy G.K."/>
            <person name="Gryganskyi A."/>
            <person name="Culley D."/>
            <person name="Magnuson J.K."/>
            <person name="James T.Y."/>
            <person name="O'Malley M.A."/>
            <person name="Stajich J.E."/>
            <person name="Spatafora J.W."/>
            <person name="Visel A."/>
            <person name="Grigoriev I.V."/>
        </authorList>
    </citation>
    <scope>NUCLEOTIDE SEQUENCE [LARGE SCALE GENOMIC DNA]</scope>
    <source>
        <strain evidence="7 8">NRRL 1336</strain>
    </source>
</reference>
<comment type="caution">
    <text evidence="7">The sequence shown here is derived from an EMBL/GenBank/DDBJ whole genome shotgun (WGS) entry which is preliminary data.</text>
</comment>
<name>A0A1X2IPY0_9FUNG</name>
<keyword evidence="2" id="KW-0378">Hydrolase</keyword>
<dbReference type="InterPro" id="IPR001310">
    <property type="entry name" value="Histidine_triad_HIT"/>
</dbReference>
<dbReference type="Gene3D" id="3.30.428.10">
    <property type="entry name" value="HIT-like"/>
    <property type="match status" value="1"/>
</dbReference>
<evidence type="ECO:0000313" key="7">
    <source>
        <dbReference type="EMBL" id="ORZ20331.1"/>
    </source>
</evidence>
<dbReference type="PANTHER" id="PTHR12486">
    <property type="entry name" value="APRATAXIN-RELATED"/>
    <property type="match status" value="1"/>
</dbReference>
<accession>A0A1X2IPY0</accession>
<dbReference type="GO" id="GO:0000166">
    <property type="term" value="F:nucleotide binding"/>
    <property type="evidence" value="ECO:0007669"/>
    <property type="project" value="UniProtKB-KW"/>
</dbReference>
<dbReference type="PRINTS" id="PR00332">
    <property type="entry name" value="HISTRIAD"/>
</dbReference>
<dbReference type="PROSITE" id="PS51084">
    <property type="entry name" value="HIT_2"/>
    <property type="match status" value="1"/>
</dbReference>
<evidence type="ECO:0000256" key="4">
    <source>
        <dbReference type="PIRSR" id="PIRSR601310-3"/>
    </source>
</evidence>
<dbReference type="GO" id="GO:0016787">
    <property type="term" value="F:hydrolase activity"/>
    <property type="evidence" value="ECO:0007669"/>
    <property type="project" value="UniProtKB-KW"/>
</dbReference>
<evidence type="ECO:0000256" key="2">
    <source>
        <dbReference type="ARBA" id="ARBA00022801"/>
    </source>
</evidence>
<protein>
    <submittedName>
        <fullName evidence="7">Scavenger mRNA decapping enzyme C-term binding-domain-containing protein</fullName>
    </submittedName>
</protein>
<proteinExistence type="predicted"/>
<organism evidence="7 8">
    <name type="scientific">Absidia repens</name>
    <dbReference type="NCBI Taxonomy" id="90262"/>
    <lineage>
        <taxon>Eukaryota</taxon>
        <taxon>Fungi</taxon>
        <taxon>Fungi incertae sedis</taxon>
        <taxon>Mucoromycota</taxon>
        <taxon>Mucoromycotina</taxon>
        <taxon>Mucoromycetes</taxon>
        <taxon>Mucorales</taxon>
        <taxon>Cunninghamellaceae</taxon>
        <taxon>Absidia</taxon>
    </lineage>
</organism>
<gene>
    <name evidence="7" type="ORF">BCR42DRAFT_408521</name>
</gene>
<dbReference type="Proteomes" id="UP000193560">
    <property type="component" value="Unassembled WGS sequence"/>
</dbReference>
<dbReference type="EMBL" id="MCGE01000006">
    <property type="protein sequence ID" value="ORZ20331.1"/>
    <property type="molecule type" value="Genomic_DNA"/>
</dbReference>
<dbReference type="AlphaFoldDB" id="A0A1X2IPY0"/>
<evidence type="ECO:0000259" key="6">
    <source>
        <dbReference type="PROSITE" id="PS51084"/>
    </source>
</evidence>
<keyword evidence="1" id="KW-0547">Nucleotide-binding</keyword>
<evidence type="ECO:0000256" key="3">
    <source>
        <dbReference type="PIRSR" id="PIRSR601310-1"/>
    </source>
</evidence>
<evidence type="ECO:0000313" key="8">
    <source>
        <dbReference type="Proteomes" id="UP000193560"/>
    </source>
</evidence>
<dbReference type="SUPFAM" id="SSF54197">
    <property type="entry name" value="HIT-like"/>
    <property type="match status" value="1"/>
</dbReference>
<evidence type="ECO:0000256" key="1">
    <source>
        <dbReference type="ARBA" id="ARBA00022741"/>
    </source>
</evidence>
<keyword evidence="8" id="KW-1185">Reference proteome</keyword>
<feature type="short sequence motif" description="Histidine triad motif" evidence="4 5">
    <location>
        <begin position="105"/>
        <end position="109"/>
    </location>
</feature>
<sequence length="146" mass="16698">MFSCFGQRPCPFCDVSAENGFAVVQETEDLIVFKDRSPAASLHLLVIPRKHIGTVKNLEKKDIPLLQKMIGLGQQLLKEQGYQIDDDKEQFRLGFHAPPFNSVNHLHMHVIGLPFKNGWRKWKYMSGRIWYLDASSVLGHLHALES</sequence>
<evidence type="ECO:0000256" key="5">
    <source>
        <dbReference type="PROSITE-ProRule" id="PRU00464"/>
    </source>
</evidence>
<dbReference type="InterPro" id="IPR011146">
    <property type="entry name" value="HIT-like"/>
</dbReference>
<feature type="domain" description="HIT" evidence="6">
    <location>
        <begin position="11"/>
        <end position="122"/>
    </location>
</feature>
<feature type="active site" description="Tele-AMP-histidine intermediate" evidence="3">
    <location>
        <position position="107"/>
    </location>
</feature>
<dbReference type="Pfam" id="PF11969">
    <property type="entry name" value="DcpS_C"/>
    <property type="match status" value="1"/>
</dbReference>